<keyword evidence="5" id="KW-1015">Disulfide bond</keyword>
<dbReference type="SUPFAM" id="SSF50494">
    <property type="entry name" value="Trypsin-like serine proteases"/>
    <property type="match status" value="1"/>
</dbReference>
<protein>
    <recommendedName>
        <fullName evidence="7">Peptidase S1 domain-containing protein</fullName>
    </recommendedName>
</protein>
<keyword evidence="4" id="KW-0720">Serine protease</keyword>
<evidence type="ECO:0000256" key="6">
    <source>
        <dbReference type="SAM" id="SignalP"/>
    </source>
</evidence>
<keyword evidence="6" id="KW-0732">Signal</keyword>
<comment type="caution">
    <text evidence="8">The sequence shown here is derived from an EMBL/GenBank/DDBJ whole genome shotgun (WGS) entry which is preliminary data.</text>
</comment>
<dbReference type="Gene3D" id="2.40.10.10">
    <property type="entry name" value="Trypsin-like serine proteases"/>
    <property type="match status" value="1"/>
</dbReference>
<feature type="signal peptide" evidence="6">
    <location>
        <begin position="1"/>
        <end position="22"/>
    </location>
</feature>
<dbReference type="GO" id="GO:0006508">
    <property type="term" value="P:proteolysis"/>
    <property type="evidence" value="ECO:0007669"/>
    <property type="project" value="UniProtKB-KW"/>
</dbReference>
<reference evidence="8" key="1">
    <citation type="submission" date="2020-08" db="EMBL/GenBank/DDBJ databases">
        <title>Genome sequencing and assembly of the red palm weevil Rhynchophorus ferrugineus.</title>
        <authorList>
            <person name="Dias G.B."/>
            <person name="Bergman C.M."/>
            <person name="Manee M."/>
        </authorList>
    </citation>
    <scope>NUCLEOTIDE SEQUENCE</scope>
    <source>
        <strain evidence="8">AA-2017</strain>
        <tissue evidence="8">Whole larva</tissue>
    </source>
</reference>
<evidence type="ECO:0000256" key="2">
    <source>
        <dbReference type="ARBA" id="ARBA00022670"/>
    </source>
</evidence>
<dbReference type="InterPro" id="IPR009003">
    <property type="entry name" value="Peptidase_S1_PA"/>
</dbReference>
<dbReference type="InterPro" id="IPR050430">
    <property type="entry name" value="Peptidase_S1"/>
</dbReference>
<evidence type="ECO:0000256" key="4">
    <source>
        <dbReference type="ARBA" id="ARBA00022825"/>
    </source>
</evidence>
<dbReference type="SMART" id="SM00020">
    <property type="entry name" value="Tryp_SPc"/>
    <property type="match status" value="1"/>
</dbReference>
<keyword evidence="3" id="KW-0378">Hydrolase</keyword>
<comment type="similarity">
    <text evidence="1">Belongs to the peptidase S1 family.</text>
</comment>
<gene>
    <name evidence="8" type="ORF">GWI33_005678</name>
</gene>
<evidence type="ECO:0000259" key="7">
    <source>
        <dbReference type="PROSITE" id="PS50240"/>
    </source>
</evidence>
<dbReference type="InterPro" id="IPR001314">
    <property type="entry name" value="Peptidase_S1A"/>
</dbReference>
<dbReference type="PANTHER" id="PTHR24276:SF91">
    <property type="entry name" value="AT26814P-RELATED"/>
    <property type="match status" value="1"/>
</dbReference>
<dbReference type="InterPro" id="IPR001254">
    <property type="entry name" value="Trypsin_dom"/>
</dbReference>
<sequence>MKALTIVTILLVATELQQHAVALEGGEPAAPGEFPYMVSIRDTRNVHICGGTIIGDSWILTSNPCYSRSWFGYVRYGSNLLDDEGQLPVNRSLNVINVSDVQYNPWANDRSPYTHDCVLIRLEEPIPFSDTVYPIELPYLDQEWPDNRNALILGWGQPNAWASQNELQKAEVPLFSDEYCYEYSYDGWQLPDVIVMKCGGVVNTTYHCYYDYGGPVIVDNIQYGLLSYVFGYINDGRECGEFLSIYSPVSYFRSWIQETTGI</sequence>
<evidence type="ECO:0000256" key="1">
    <source>
        <dbReference type="ARBA" id="ARBA00007664"/>
    </source>
</evidence>
<dbReference type="OrthoDB" id="10051896at2759"/>
<dbReference type="PROSITE" id="PS50240">
    <property type="entry name" value="TRYPSIN_DOM"/>
    <property type="match status" value="1"/>
</dbReference>
<organism evidence="8 9">
    <name type="scientific">Rhynchophorus ferrugineus</name>
    <name type="common">Red palm weevil</name>
    <name type="synonym">Curculio ferrugineus</name>
    <dbReference type="NCBI Taxonomy" id="354439"/>
    <lineage>
        <taxon>Eukaryota</taxon>
        <taxon>Metazoa</taxon>
        <taxon>Ecdysozoa</taxon>
        <taxon>Arthropoda</taxon>
        <taxon>Hexapoda</taxon>
        <taxon>Insecta</taxon>
        <taxon>Pterygota</taxon>
        <taxon>Neoptera</taxon>
        <taxon>Endopterygota</taxon>
        <taxon>Coleoptera</taxon>
        <taxon>Polyphaga</taxon>
        <taxon>Cucujiformia</taxon>
        <taxon>Curculionidae</taxon>
        <taxon>Dryophthorinae</taxon>
        <taxon>Rhynchophorus</taxon>
    </lineage>
</organism>
<dbReference type="Proteomes" id="UP000625711">
    <property type="component" value="Unassembled WGS sequence"/>
</dbReference>
<dbReference type="AlphaFoldDB" id="A0A834IU12"/>
<dbReference type="CDD" id="cd00190">
    <property type="entry name" value="Tryp_SPc"/>
    <property type="match status" value="1"/>
</dbReference>
<evidence type="ECO:0000256" key="3">
    <source>
        <dbReference type="ARBA" id="ARBA00022801"/>
    </source>
</evidence>
<proteinExistence type="inferred from homology"/>
<dbReference type="EMBL" id="JAACXV010000027">
    <property type="protein sequence ID" value="KAF7286385.1"/>
    <property type="molecule type" value="Genomic_DNA"/>
</dbReference>
<keyword evidence="2" id="KW-0645">Protease</keyword>
<evidence type="ECO:0000313" key="9">
    <source>
        <dbReference type="Proteomes" id="UP000625711"/>
    </source>
</evidence>
<dbReference type="InterPro" id="IPR043504">
    <property type="entry name" value="Peptidase_S1_PA_chymotrypsin"/>
</dbReference>
<feature type="chain" id="PRO_5032632039" description="Peptidase S1 domain-containing protein" evidence="6">
    <location>
        <begin position="23"/>
        <end position="262"/>
    </location>
</feature>
<accession>A0A834IU12</accession>
<feature type="domain" description="Peptidase S1" evidence="7">
    <location>
        <begin position="23"/>
        <end position="261"/>
    </location>
</feature>
<dbReference type="PANTHER" id="PTHR24276">
    <property type="entry name" value="POLYSERASE-RELATED"/>
    <property type="match status" value="1"/>
</dbReference>
<dbReference type="PRINTS" id="PR00722">
    <property type="entry name" value="CHYMOTRYPSIN"/>
</dbReference>
<dbReference type="Pfam" id="PF00089">
    <property type="entry name" value="Trypsin"/>
    <property type="match status" value="1"/>
</dbReference>
<evidence type="ECO:0000256" key="5">
    <source>
        <dbReference type="ARBA" id="ARBA00023157"/>
    </source>
</evidence>
<evidence type="ECO:0000313" key="8">
    <source>
        <dbReference type="EMBL" id="KAF7286385.1"/>
    </source>
</evidence>
<name>A0A834IU12_RHYFE</name>
<dbReference type="GO" id="GO:0004252">
    <property type="term" value="F:serine-type endopeptidase activity"/>
    <property type="evidence" value="ECO:0007669"/>
    <property type="project" value="InterPro"/>
</dbReference>
<keyword evidence="9" id="KW-1185">Reference proteome</keyword>